<dbReference type="PANTHER" id="PTHR39290:SF6">
    <property type="entry name" value="S-ADENOSYL-L-METHIONINE-DEPENDENT METHYLTRANSFERASES SUPERFAMILY PROTEIN"/>
    <property type="match status" value="1"/>
</dbReference>
<proteinExistence type="predicted"/>
<dbReference type="SUPFAM" id="SSF53335">
    <property type="entry name" value="S-adenosyl-L-methionine-dependent methyltransferases"/>
    <property type="match status" value="1"/>
</dbReference>
<evidence type="ECO:0000313" key="1">
    <source>
        <dbReference type="EMBL" id="PRY57592.1"/>
    </source>
</evidence>
<dbReference type="PANTHER" id="PTHR39290">
    <property type="entry name" value="C3H1-TYPE DOMAIN-CONTAINING PROTEIN-RELATED"/>
    <property type="match status" value="1"/>
</dbReference>
<dbReference type="Gene3D" id="3.40.50.150">
    <property type="entry name" value="Vaccinia Virus protein VP39"/>
    <property type="match status" value="1"/>
</dbReference>
<evidence type="ECO:0000313" key="2">
    <source>
        <dbReference type="Proteomes" id="UP000238176"/>
    </source>
</evidence>
<protein>
    <recommendedName>
        <fullName evidence="3">Methyltransferase family protein</fullName>
    </recommendedName>
</protein>
<gene>
    <name evidence="1" type="ORF">B0I28_10612</name>
</gene>
<sequence>MAPMLELSPQRRQELLQLLDEPERMKTEYPLLARYSETAPFLAGTGNDEVDASFELRFLHYMSAAAPTDPYWSIVSPLVSRIEGRRVLNGGSPDGSPRLGFAQTVLQEAFAYAVPSPETISWIRAITQGRKVIEAGAGRGYWAHQMRSQGIDVLAFDVEPPDAADNASFSPPGRQPQTWHEVEKAGRLSQLALDATDAVLFLCWPPGWGNTMSSESLDDFVNSGGSRLIYVGEPKGGKTGDHQFFSALSDSWDLESTDDEFVSWWNLNDQAQFWVRKSGSLN</sequence>
<dbReference type="AlphaFoldDB" id="A0A2T0UI60"/>
<dbReference type="Proteomes" id="UP000238176">
    <property type="component" value="Unassembled WGS sequence"/>
</dbReference>
<reference evidence="1 2" key="1">
    <citation type="submission" date="2018-03" db="EMBL/GenBank/DDBJ databases">
        <title>Genomic Encyclopedia of Type Strains, Phase III (KMG-III): the genomes of soil and plant-associated and newly described type strains.</title>
        <authorList>
            <person name="Whitman W."/>
        </authorList>
    </citation>
    <scope>NUCLEOTIDE SEQUENCE [LARGE SCALE GENOMIC DNA]</scope>
    <source>
        <strain evidence="1 2">CGMCC 4.7067</strain>
    </source>
</reference>
<keyword evidence="2" id="KW-1185">Reference proteome</keyword>
<name>A0A2T0UI60_9ACTN</name>
<dbReference type="InterPro" id="IPR029063">
    <property type="entry name" value="SAM-dependent_MTases_sf"/>
</dbReference>
<dbReference type="OrthoDB" id="4123298at2"/>
<dbReference type="EMBL" id="PVTJ01000006">
    <property type="protein sequence ID" value="PRY57592.1"/>
    <property type="molecule type" value="Genomic_DNA"/>
</dbReference>
<accession>A0A2T0UI60</accession>
<comment type="caution">
    <text evidence="1">The sequence shown here is derived from an EMBL/GenBank/DDBJ whole genome shotgun (WGS) entry which is preliminary data.</text>
</comment>
<organism evidence="1 2">
    <name type="scientific">Glycomyces artemisiae</name>
    <dbReference type="NCBI Taxonomy" id="1076443"/>
    <lineage>
        <taxon>Bacteria</taxon>
        <taxon>Bacillati</taxon>
        <taxon>Actinomycetota</taxon>
        <taxon>Actinomycetes</taxon>
        <taxon>Glycomycetales</taxon>
        <taxon>Glycomycetaceae</taxon>
        <taxon>Glycomyces</taxon>
    </lineage>
</organism>
<evidence type="ECO:0008006" key="3">
    <source>
        <dbReference type="Google" id="ProtNLM"/>
    </source>
</evidence>